<keyword evidence="3" id="KW-1185">Reference proteome</keyword>
<sequence length="444" mass="50353">MTNAKNGTDSNLPFPRPFGGIAEGDADFYLSLLFNLGYTAVFCITARTFIPKRTRTISKGATLSLTFERTFATALRMLQSRQLSSRESSIITAYLQATYSAGYVSLLEELLSSILSAAIYATRDGLTFDEWIKAAEKNPGLMEVRKSERDAFRNWVTKIEWSIHAIFAFELAFAFQSELCGRTENGTWVLYFRLLGNLIGFFSVIYLLSMVHRLHDLEGINKLALRRIKLTLVAIFFIPLTRSFQSVTTSTTLSTSPLDSDTIIFKTVFYTCQLLPELIACFITSITDYRTLCDTGPWGDWTRRRVENGQPNTLSKSKILAHYFTLWRAPRLLKAYIRKIRGTHQDDQDIYMQGPLIREHSQKPSRNISRVNPEPAIILSKLDDSRSLIAALDTDKESIWTESSGFSSKQKIHPGSQASAQSSHSSLVEDINLWRPRFPRVFSL</sequence>
<dbReference type="AlphaFoldDB" id="A0A0C2WZT3"/>
<name>A0A0C2WZT3_SERVB</name>
<gene>
    <name evidence="2" type="ORF">M408DRAFT_261421</name>
</gene>
<keyword evidence="1" id="KW-1133">Transmembrane helix</keyword>
<evidence type="ECO:0000313" key="3">
    <source>
        <dbReference type="Proteomes" id="UP000054097"/>
    </source>
</evidence>
<dbReference type="HOGENOM" id="CLU_616941_0_0_1"/>
<evidence type="ECO:0000256" key="1">
    <source>
        <dbReference type="SAM" id="Phobius"/>
    </source>
</evidence>
<feature type="transmembrane region" description="Helical" evidence="1">
    <location>
        <begin position="28"/>
        <end position="50"/>
    </location>
</feature>
<protein>
    <submittedName>
        <fullName evidence="2">Uncharacterized protein</fullName>
    </submittedName>
</protein>
<evidence type="ECO:0000313" key="2">
    <source>
        <dbReference type="EMBL" id="KIM31548.1"/>
    </source>
</evidence>
<keyword evidence="1" id="KW-0812">Transmembrane</keyword>
<feature type="transmembrane region" description="Helical" evidence="1">
    <location>
        <begin position="188"/>
        <end position="208"/>
    </location>
</feature>
<accession>A0A0C2WZT3</accession>
<keyword evidence="1" id="KW-0472">Membrane</keyword>
<reference evidence="3" key="2">
    <citation type="submission" date="2015-01" db="EMBL/GenBank/DDBJ databases">
        <title>Evolutionary Origins and Diversification of the Mycorrhizal Mutualists.</title>
        <authorList>
            <consortium name="DOE Joint Genome Institute"/>
            <consortium name="Mycorrhizal Genomics Consortium"/>
            <person name="Kohler A."/>
            <person name="Kuo A."/>
            <person name="Nagy L.G."/>
            <person name="Floudas D."/>
            <person name="Copeland A."/>
            <person name="Barry K.W."/>
            <person name="Cichocki N."/>
            <person name="Veneault-Fourrey C."/>
            <person name="LaButti K."/>
            <person name="Lindquist E.A."/>
            <person name="Lipzen A."/>
            <person name="Lundell T."/>
            <person name="Morin E."/>
            <person name="Murat C."/>
            <person name="Riley R."/>
            <person name="Ohm R."/>
            <person name="Sun H."/>
            <person name="Tunlid A."/>
            <person name="Henrissat B."/>
            <person name="Grigoriev I.V."/>
            <person name="Hibbett D.S."/>
            <person name="Martin F."/>
        </authorList>
    </citation>
    <scope>NUCLEOTIDE SEQUENCE [LARGE SCALE GENOMIC DNA]</scope>
    <source>
        <strain evidence="3">MAFF 305830</strain>
    </source>
</reference>
<proteinExistence type="predicted"/>
<reference evidence="2 3" key="1">
    <citation type="submission" date="2014-04" db="EMBL/GenBank/DDBJ databases">
        <authorList>
            <consortium name="DOE Joint Genome Institute"/>
            <person name="Kuo A."/>
            <person name="Zuccaro A."/>
            <person name="Kohler A."/>
            <person name="Nagy L.G."/>
            <person name="Floudas D."/>
            <person name="Copeland A."/>
            <person name="Barry K.W."/>
            <person name="Cichocki N."/>
            <person name="Veneault-Fourrey C."/>
            <person name="LaButti K."/>
            <person name="Lindquist E.A."/>
            <person name="Lipzen A."/>
            <person name="Lundell T."/>
            <person name="Morin E."/>
            <person name="Murat C."/>
            <person name="Sun H."/>
            <person name="Tunlid A."/>
            <person name="Henrissat B."/>
            <person name="Grigoriev I.V."/>
            <person name="Hibbett D.S."/>
            <person name="Martin F."/>
            <person name="Nordberg H.P."/>
            <person name="Cantor M.N."/>
            <person name="Hua S.X."/>
        </authorList>
    </citation>
    <scope>NUCLEOTIDE SEQUENCE [LARGE SCALE GENOMIC DNA]</scope>
    <source>
        <strain evidence="2 3">MAFF 305830</strain>
    </source>
</reference>
<dbReference type="Proteomes" id="UP000054097">
    <property type="component" value="Unassembled WGS sequence"/>
</dbReference>
<dbReference type="OrthoDB" id="2562239at2759"/>
<organism evidence="2 3">
    <name type="scientific">Serendipita vermifera MAFF 305830</name>
    <dbReference type="NCBI Taxonomy" id="933852"/>
    <lineage>
        <taxon>Eukaryota</taxon>
        <taxon>Fungi</taxon>
        <taxon>Dikarya</taxon>
        <taxon>Basidiomycota</taxon>
        <taxon>Agaricomycotina</taxon>
        <taxon>Agaricomycetes</taxon>
        <taxon>Sebacinales</taxon>
        <taxon>Serendipitaceae</taxon>
        <taxon>Serendipita</taxon>
    </lineage>
</organism>
<dbReference type="EMBL" id="KN824282">
    <property type="protein sequence ID" value="KIM31548.1"/>
    <property type="molecule type" value="Genomic_DNA"/>
</dbReference>